<dbReference type="Gene3D" id="3.30.1330.40">
    <property type="entry name" value="RutC-like"/>
    <property type="match status" value="1"/>
</dbReference>
<reference evidence="1" key="1">
    <citation type="submission" date="2015-01" db="EMBL/GenBank/DDBJ databases">
        <title>The Genome Sequence of Cryptococcus gattii CA1280.</title>
        <authorList>
            <consortium name="The Broad Institute Genomics Platform"/>
            <person name="Cuomo C."/>
            <person name="Litvintseva A."/>
            <person name="Chen Y."/>
            <person name="Heitman J."/>
            <person name="Sun S."/>
            <person name="Springer D."/>
            <person name="Dromer F."/>
            <person name="Young S."/>
            <person name="Zeng Q."/>
            <person name="Gargeya S."/>
            <person name="Abouelleil A."/>
            <person name="Alvarado L."/>
            <person name="Chapman S.B."/>
            <person name="Gainer-Dewar J."/>
            <person name="Goldberg J."/>
            <person name="Griggs A."/>
            <person name="Gujja S."/>
            <person name="Hansen M."/>
            <person name="Howarth C."/>
            <person name="Imamovic A."/>
            <person name="Larimer J."/>
            <person name="Murphy C."/>
            <person name="Naylor J."/>
            <person name="Pearson M."/>
            <person name="Priest M."/>
            <person name="Roberts A."/>
            <person name="Saif S."/>
            <person name="Shea T."/>
            <person name="Sykes S."/>
            <person name="Wortman J."/>
            <person name="Nusbaum C."/>
            <person name="Birren B."/>
        </authorList>
    </citation>
    <scope>NUCLEOTIDE SEQUENCE [LARGE SCALE GENOMIC DNA]</scope>
    <source>
        <strain evidence="1">CA1280</strain>
    </source>
</reference>
<dbReference type="SUPFAM" id="SSF55298">
    <property type="entry name" value="YjgF-like"/>
    <property type="match status" value="1"/>
</dbReference>
<evidence type="ECO:0000313" key="1">
    <source>
        <dbReference type="EMBL" id="KIR45876.1"/>
    </source>
</evidence>
<sequence>MLVLGCADTAITEMTKTILKGISPDTAPKTIGPYVHAMIHQETVFTTCIIPLDPKTDELIGGKAEDQFVCQFHIIASSELMKPDREAY</sequence>
<dbReference type="OrthoDB" id="2584499at2759"/>
<accession>A0A0D0VED3</accession>
<name>A0A0D0VED3_CRYGA</name>
<dbReference type="EMBL" id="KN847986">
    <property type="protein sequence ID" value="KIR45876.1"/>
    <property type="molecule type" value="Genomic_DNA"/>
</dbReference>
<proteinExistence type="predicted"/>
<protein>
    <submittedName>
        <fullName evidence="1">Unplaced genomic scaffold supercont1.14, whole genome shotgun sequence</fullName>
    </submittedName>
</protein>
<dbReference type="AlphaFoldDB" id="A0A0D0VED3"/>
<dbReference type="InterPro" id="IPR035959">
    <property type="entry name" value="RutC-like_sf"/>
</dbReference>
<dbReference type="HOGENOM" id="CLU_2469016_0_0_1"/>
<organism evidence="1">
    <name type="scientific">Cryptococcus bacillisporus CA1280</name>
    <dbReference type="NCBI Taxonomy" id="1296109"/>
    <lineage>
        <taxon>Eukaryota</taxon>
        <taxon>Fungi</taxon>
        <taxon>Dikarya</taxon>
        <taxon>Basidiomycota</taxon>
        <taxon>Agaricomycotina</taxon>
        <taxon>Tremellomycetes</taxon>
        <taxon>Tremellales</taxon>
        <taxon>Cryptococcaceae</taxon>
        <taxon>Cryptococcus</taxon>
        <taxon>Cryptococcus gattii species complex</taxon>
    </lineage>
</organism>
<gene>
    <name evidence="1" type="ORF">I312_04846</name>
</gene>